<evidence type="ECO:0000313" key="1">
    <source>
        <dbReference type="Proteomes" id="UP000887565"/>
    </source>
</evidence>
<evidence type="ECO:0000313" key="2">
    <source>
        <dbReference type="WBParaSite" id="nRc.2.0.1.t46866-RA"/>
    </source>
</evidence>
<accession>A0A915LAS8</accession>
<organism evidence="1 2">
    <name type="scientific">Romanomermis culicivorax</name>
    <name type="common">Nematode worm</name>
    <dbReference type="NCBI Taxonomy" id="13658"/>
    <lineage>
        <taxon>Eukaryota</taxon>
        <taxon>Metazoa</taxon>
        <taxon>Ecdysozoa</taxon>
        <taxon>Nematoda</taxon>
        <taxon>Enoplea</taxon>
        <taxon>Dorylaimia</taxon>
        <taxon>Mermithida</taxon>
        <taxon>Mermithoidea</taxon>
        <taxon>Mermithidae</taxon>
        <taxon>Romanomermis</taxon>
    </lineage>
</organism>
<reference evidence="2" key="1">
    <citation type="submission" date="2022-11" db="UniProtKB">
        <authorList>
            <consortium name="WormBaseParasite"/>
        </authorList>
    </citation>
    <scope>IDENTIFICATION</scope>
</reference>
<protein>
    <submittedName>
        <fullName evidence="2">Uncharacterized protein</fullName>
    </submittedName>
</protein>
<dbReference type="WBParaSite" id="nRc.2.0.1.t46866-RA">
    <property type="protein sequence ID" value="nRc.2.0.1.t46866-RA"/>
    <property type="gene ID" value="nRc.2.0.1.g46866"/>
</dbReference>
<sequence>MLLGNAIRVAPHTRLSNGVNLSVRTRCGGGGHITTFLRCRRSVFIRKIVETILKIGDIVVNLLHIMVTVFAEIENGRRRRRRADRTTDRARQRRCSRRRRSYIGRKRCLIVSRVAVVFRRQQSFETFLGCGEAVYDLLPMQGKVSQHLSNLVETLHFIRKYRVTYFENIGSGSNKMVGRSFVSEKLLLISGDICKNYYPVGDNIWLLCGTNADCGASTEMGVVEPNSALRKAAISKSDTD</sequence>
<dbReference type="Proteomes" id="UP000887565">
    <property type="component" value="Unplaced"/>
</dbReference>
<keyword evidence="1" id="KW-1185">Reference proteome</keyword>
<proteinExistence type="predicted"/>
<dbReference type="AlphaFoldDB" id="A0A915LAS8"/>
<name>A0A915LAS8_ROMCU</name>